<dbReference type="Gene3D" id="3.30.70.960">
    <property type="entry name" value="SEA domain"/>
    <property type="match status" value="1"/>
</dbReference>
<organism evidence="3 4">
    <name type="scientific">Leptobrachium leishanense</name>
    <name type="common">Leishan spiny toad</name>
    <dbReference type="NCBI Taxonomy" id="445787"/>
    <lineage>
        <taxon>Eukaryota</taxon>
        <taxon>Metazoa</taxon>
        <taxon>Chordata</taxon>
        <taxon>Craniata</taxon>
        <taxon>Vertebrata</taxon>
        <taxon>Euteleostomi</taxon>
        <taxon>Amphibia</taxon>
        <taxon>Batrachia</taxon>
        <taxon>Anura</taxon>
        <taxon>Pelobatoidea</taxon>
        <taxon>Megophryidae</taxon>
        <taxon>Leptobrachium</taxon>
    </lineage>
</organism>
<dbReference type="GeneTree" id="ENSGT00940000154419"/>
<dbReference type="GO" id="GO:0071944">
    <property type="term" value="C:cell periphery"/>
    <property type="evidence" value="ECO:0007669"/>
    <property type="project" value="UniProtKB-ARBA"/>
</dbReference>
<keyword evidence="1" id="KW-1133">Transmembrane helix</keyword>
<dbReference type="OrthoDB" id="7493297at2759"/>
<reference evidence="3" key="1">
    <citation type="submission" date="2025-08" db="UniProtKB">
        <authorList>
            <consortium name="Ensembl"/>
        </authorList>
    </citation>
    <scope>IDENTIFICATION</scope>
</reference>
<dbReference type="SUPFAM" id="SSF82671">
    <property type="entry name" value="SEA domain"/>
    <property type="match status" value="1"/>
</dbReference>
<dbReference type="InterPro" id="IPR000742">
    <property type="entry name" value="EGF"/>
</dbReference>
<protein>
    <recommendedName>
        <fullName evidence="2">SEA domain-containing protein</fullName>
    </recommendedName>
</protein>
<dbReference type="Pfam" id="PF01390">
    <property type="entry name" value="SEA"/>
    <property type="match status" value="1"/>
</dbReference>
<dbReference type="PANTHER" id="PTHR37999:SF2">
    <property type="entry name" value="MUCIN-17"/>
    <property type="match status" value="1"/>
</dbReference>
<dbReference type="Gene3D" id="2.10.25.10">
    <property type="entry name" value="Laminin"/>
    <property type="match status" value="1"/>
</dbReference>
<keyword evidence="1" id="KW-0812">Transmembrane</keyword>
<dbReference type="AlphaFoldDB" id="A0A8C5PD01"/>
<evidence type="ECO:0000313" key="3">
    <source>
        <dbReference type="Ensembl" id="ENSLLEP00000013962.1"/>
    </source>
</evidence>
<dbReference type="SMART" id="SM00200">
    <property type="entry name" value="SEA"/>
    <property type="match status" value="1"/>
</dbReference>
<dbReference type="PROSITE" id="PS00022">
    <property type="entry name" value="EGF_1"/>
    <property type="match status" value="1"/>
</dbReference>
<keyword evidence="1" id="KW-0472">Membrane</keyword>
<proteinExistence type="predicted"/>
<accession>A0A8C5PD01</accession>
<keyword evidence="4" id="KW-1185">Reference proteome</keyword>
<feature type="transmembrane region" description="Helical" evidence="1">
    <location>
        <begin position="299"/>
        <end position="321"/>
    </location>
</feature>
<dbReference type="InterPro" id="IPR036364">
    <property type="entry name" value="SEA_dom_sf"/>
</dbReference>
<dbReference type="Ensembl" id="ENSLLET00000014512.1">
    <property type="protein sequence ID" value="ENSLLEP00000013962.1"/>
    <property type="gene ID" value="ENSLLEG00000008861.1"/>
</dbReference>
<dbReference type="PANTHER" id="PTHR37999">
    <property type="entry name" value="MUCIN-17"/>
    <property type="match status" value="1"/>
</dbReference>
<dbReference type="PROSITE" id="PS01186">
    <property type="entry name" value="EGF_2"/>
    <property type="match status" value="1"/>
</dbReference>
<feature type="domain" description="SEA" evidence="2">
    <location>
        <begin position="90"/>
        <end position="207"/>
    </location>
</feature>
<dbReference type="Proteomes" id="UP000694569">
    <property type="component" value="Unplaced"/>
</dbReference>
<dbReference type="InterPro" id="IPR000082">
    <property type="entry name" value="SEA_dom"/>
</dbReference>
<dbReference type="PROSITE" id="PS50024">
    <property type="entry name" value="SEA"/>
    <property type="match status" value="1"/>
</dbReference>
<evidence type="ECO:0000313" key="4">
    <source>
        <dbReference type="Proteomes" id="UP000694569"/>
    </source>
</evidence>
<evidence type="ECO:0000256" key="1">
    <source>
        <dbReference type="SAM" id="Phobius"/>
    </source>
</evidence>
<sequence>MTFPLYLHSYKHIHVAGLHSLTTPLLSFPDCLNSGYYDGIKCICTEGYLGATCEYPINKCVNGGYVKDRQCFCPKGFNGETCQYADNTFTLEKMDLVINIIVEIIDREYTDDLNDETSERYKELASEFRSQMKTVYQSNTSTLKDIKINSFRNGSIIVDHDVIMETDYQPDLVSVSNETFEEVIHELKSSIASQTSCNSTAYLCFNSSATTYNAEDVSKMTDWCRNVVSDDLKEFYFEHINGSVVQCVTNCTSGVTGSFNCNYGDCQLMPKSGPQCLCPDTSDFWYSGKFCDSRISRPGLIGGVTAALVILLLVVLVPTILHCKRRHRQKKNESLIRHTDYWNMTEMEKEWINTEEDTTCYTNVSGAQGIRNFSPKLENVDVSTKVVTQRPQIIGLSAANHGHQQSETSSSA</sequence>
<reference evidence="3" key="2">
    <citation type="submission" date="2025-09" db="UniProtKB">
        <authorList>
            <consortium name="Ensembl"/>
        </authorList>
    </citation>
    <scope>IDENTIFICATION</scope>
</reference>
<evidence type="ECO:0000259" key="2">
    <source>
        <dbReference type="PROSITE" id="PS50024"/>
    </source>
</evidence>
<dbReference type="InterPro" id="IPR053311">
    <property type="entry name" value="Mucosal_Integrity_Assoc"/>
</dbReference>
<name>A0A8C5PD01_9ANUR</name>